<dbReference type="EMBL" id="MW380983">
    <property type="protein sequence ID" value="QTQ06841.1"/>
    <property type="molecule type" value="Genomic_DNA"/>
</dbReference>
<organism evidence="1 2">
    <name type="scientific">Aeromonas phage PVN03</name>
    <dbReference type="NCBI Taxonomy" id="2822864"/>
    <lineage>
        <taxon>Viruses</taxon>
        <taxon>Duplodnaviria</taxon>
        <taxon>Heunggongvirae</taxon>
        <taxon>Uroviricota</taxon>
        <taxon>Caudoviricetes</taxon>
        <taxon>Chaseviridae</taxon>
        <taxon>Nefertitivirinae</taxon>
        <taxon>Phayathaivirus</taxon>
        <taxon>Phayathaivirus PVN03</taxon>
    </lineage>
</organism>
<sequence>MSLSITNVVDVSILISPKAKELQSFGKLVFVTDETPLIMGINRIVAYKGLDEVATGWGVDSQVHKAATAYYGNGGKDFMVTTAAATETSATLRGGMPAQLAELQAVTAGGFTITVNGVRQLLTGVDLSGVATMKEVAGVLESVIKGVKVTFEGTWFRIQTVKVGREASITVTTADTQRLGELLGLSAIAGATVVEAVGAETPAEALALAADIDPSFYGIVLHKKWRDSEAAMAVAEYAQGSRRVFFNTSNDHNCLVKADETNIMAKIKAKSLQRTLSHYSSYDVEYPSAAVAGRAFQVNFEGTNTTITLNLKVLPGVTVEKLKQSEKDALESHNGNAVVDIASVFVYSDSRMGDGTWFDAVHGVDWLQNRIETGIFNRMYTTTRKIPYTDSGVSRIIAEIEQACRQGVTNGLLAPGNTAEGEYLPLGYKVEYIPTSEVSQADKANRTYKGITFQTVGAGALHKVVVSGTFNE</sequence>
<evidence type="ECO:0000313" key="1">
    <source>
        <dbReference type="EMBL" id="QTQ06841.1"/>
    </source>
</evidence>
<evidence type="ECO:0000313" key="2">
    <source>
        <dbReference type="Proteomes" id="UP000827344"/>
    </source>
</evidence>
<protein>
    <recommendedName>
        <fullName evidence="3">DUF3383 domain-containing protein</fullName>
    </recommendedName>
</protein>
<dbReference type="GeneID" id="80832494"/>
<reference evidence="1 2" key="1">
    <citation type="submission" date="2020-12" db="EMBL/GenBank/DDBJ databases">
        <title>Genomic analysis of Aeromonas hydrophila bacteriophages isolated in striped catfish farms in the Mekong Delta, Vietnam.</title>
        <authorList>
            <person name="Hoang H.A."/>
            <person name="Quang V.T."/>
            <person name="Phi N.L."/>
            <person name="Thi X.T."/>
            <person name="Nguyen N.H."/>
        </authorList>
    </citation>
    <scope>NUCLEOTIDE SEQUENCE [LARGE SCALE GENOMIC DNA]</scope>
</reference>
<accession>A0AAE7UT89</accession>
<dbReference type="InterPro" id="IPR021808">
    <property type="entry name" value="DUF3383"/>
</dbReference>
<name>A0AAE7UT89_9CAUD</name>
<dbReference type="Proteomes" id="UP000827344">
    <property type="component" value="Segment"/>
</dbReference>
<dbReference type="Pfam" id="PF11863">
    <property type="entry name" value="DUF3383"/>
    <property type="match status" value="1"/>
</dbReference>
<dbReference type="RefSeq" id="YP_010845341.1">
    <property type="nucleotide sequence ID" value="NC_079188.1"/>
</dbReference>
<keyword evidence="2" id="KW-1185">Reference proteome</keyword>
<evidence type="ECO:0008006" key="3">
    <source>
        <dbReference type="Google" id="ProtNLM"/>
    </source>
</evidence>
<dbReference type="KEGG" id="vg:80832494"/>
<proteinExistence type="predicted"/>